<name>A0A1W1BKZ6_9ZZZZ</name>
<accession>A0A1W1BKZ6</accession>
<dbReference type="AlphaFoldDB" id="A0A1W1BKZ6"/>
<protein>
    <recommendedName>
        <fullName evidence="2">DNA-binding protein</fullName>
    </recommendedName>
</protein>
<dbReference type="EMBL" id="FPHD01000024">
    <property type="protein sequence ID" value="SFV54224.1"/>
    <property type="molecule type" value="Genomic_DNA"/>
</dbReference>
<gene>
    <name evidence="1" type="ORF">MNB_SV-8-368</name>
</gene>
<evidence type="ECO:0000313" key="1">
    <source>
        <dbReference type="EMBL" id="SFV54224.1"/>
    </source>
</evidence>
<organism evidence="1">
    <name type="scientific">hydrothermal vent metagenome</name>
    <dbReference type="NCBI Taxonomy" id="652676"/>
    <lineage>
        <taxon>unclassified sequences</taxon>
        <taxon>metagenomes</taxon>
        <taxon>ecological metagenomes</taxon>
    </lineage>
</organism>
<reference evidence="1" key="1">
    <citation type="submission" date="2016-10" db="EMBL/GenBank/DDBJ databases">
        <authorList>
            <person name="de Groot N.N."/>
        </authorList>
    </citation>
    <scope>NUCLEOTIDE SEQUENCE</scope>
</reference>
<sequence length="116" mass="13200">MHRLIFSILFTTLLLFPSEYSAQEAASHVGEEATVCGVVVSSHYAKSIKGEPTFLNLDAAYPEHIFTVLIWGDDREQFKKPEIRYKNQKICVHGEISSYKGIPQIILYSKKQLDPQ</sequence>
<evidence type="ECO:0008006" key="2">
    <source>
        <dbReference type="Google" id="ProtNLM"/>
    </source>
</evidence>
<proteinExistence type="predicted"/>